<organism evidence="2 3">
    <name type="scientific">Botryotinia fuckeliana (strain B05.10)</name>
    <name type="common">Noble rot fungus</name>
    <name type="synonym">Botrytis cinerea</name>
    <dbReference type="NCBI Taxonomy" id="332648"/>
    <lineage>
        <taxon>Eukaryota</taxon>
        <taxon>Fungi</taxon>
        <taxon>Dikarya</taxon>
        <taxon>Ascomycota</taxon>
        <taxon>Pezizomycotina</taxon>
        <taxon>Leotiomycetes</taxon>
        <taxon>Helotiales</taxon>
        <taxon>Sclerotiniaceae</taxon>
        <taxon>Botrytis</taxon>
    </lineage>
</organism>
<evidence type="ECO:0000313" key="2">
    <source>
        <dbReference type="EMBL" id="ATZ50559.1"/>
    </source>
</evidence>
<name>A0A384JIY8_BOTFB</name>
<dbReference type="RefSeq" id="XP_024549085.1">
    <property type="nucleotide sequence ID" value="XM_024693299.1"/>
</dbReference>
<accession>A0A384JIY8</accession>
<reference evidence="2 3" key="2">
    <citation type="journal article" date="2012" name="Eukaryot. Cell">
        <title>Genome update of Botrytis cinerea strains B05.10 and T4.</title>
        <authorList>
            <person name="Staats M."/>
            <person name="van Kan J.A."/>
        </authorList>
    </citation>
    <scope>NUCLEOTIDE SEQUENCE [LARGE SCALE GENOMIC DNA]</scope>
    <source>
        <strain evidence="2 3">B05.10</strain>
    </source>
</reference>
<dbReference type="Proteomes" id="UP000001798">
    <property type="component" value="Chromosome 6"/>
</dbReference>
<dbReference type="OrthoDB" id="10254945at2759"/>
<proteinExistence type="predicted"/>
<reference evidence="2 3" key="1">
    <citation type="journal article" date="2011" name="PLoS Genet.">
        <title>Genomic analysis of the necrotrophic fungal pathogens Sclerotinia sclerotiorum and Botrytis cinerea.</title>
        <authorList>
            <person name="Amselem J."/>
            <person name="Cuomo C.A."/>
            <person name="van Kan J.A."/>
            <person name="Viaud M."/>
            <person name="Benito E.P."/>
            <person name="Couloux A."/>
            <person name="Coutinho P.M."/>
            <person name="de Vries R.P."/>
            <person name="Dyer P.S."/>
            <person name="Fillinger S."/>
            <person name="Fournier E."/>
            <person name="Gout L."/>
            <person name="Hahn M."/>
            <person name="Kohn L."/>
            <person name="Lapalu N."/>
            <person name="Plummer K.M."/>
            <person name="Pradier J.M."/>
            <person name="Quevillon E."/>
            <person name="Sharon A."/>
            <person name="Simon A."/>
            <person name="ten Have A."/>
            <person name="Tudzynski B."/>
            <person name="Tudzynski P."/>
            <person name="Wincker P."/>
            <person name="Andrew M."/>
            <person name="Anthouard V."/>
            <person name="Beever R.E."/>
            <person name="Beffa R."/>
            <person name="Benoit I."/>
            <person name="Bouzid O."/>
            <person name="Brault B."/>
            <person name="Chen Z."/>
            <person name="Choquer M."/>
            <person name="Collemare J."/>
            <person name="Cotton P."/>
            <person name="Danchin E.G."/>
            <person name="Da Silva C."/>
            <person name="Gautier A."/>
            <person name="Giraud C."/>
            <person name="Giraud T."/>
            <person name="Gonzalez C."/>
            <person name="Grossetete S."/>
            <person name="Guldener U."/>
            <person name="Henrissat B."/>
            <person name="Howlett B.J."/>
            <person name="Kodira C."/>
            <person name="Kretschmer M."/>
            <person name="Lappartient A."/>
            <person name="Leroch M."/>
            <person name="Levis C."/>
            <person name="Mauceli E."/>
            <person name="Neuveglise C."/>
            <person name="Oeser B."/>
            <person name="Pearson M."/>
            <person name="Poulain J."/>
            <person name="Poussereau N."/>
            <person name="Quesneville H."/>
            <person name="Rascle C."/>
            <person name="Schumacher J."/>
            <person name="Segurens B."/>
            <person name="Sexton A."/>
            <person name="Silva E."/>
            <person name="Sirven C."/>
            <person name="Soanes D.M."/>
            <person name="Talbot N.J."/>
            <person name="Templeton M."/>
            <person name="Yandava C."/>
            <person name="Yarden O."/>
            <person name="Zeng Q."/>
            <person name="Rollins J.A."/>
            <person name="Lebrun M.H."/>
            <person name="Dickman M."/>
        </authorList>
    </citation>
    <scope>NUCLEOTIDE SEQUENCE [LARGE SCALE GENOMIC DNA]</scope>
    <source>
        <strain evidence="2 3">B05.10</strain>
    </source>
</reference>
<sequence>MPLPPIATYENQLKFERDAQTRPYTEYARKFGPKSPDRSHGKSWLTPLDPLFPINWENQRQDDRYDIIGGYQRQELQLFTTRELKDLDAICDRPLRESTLSGGIIPILRRERWEDKPSDAWLRTDSIPIRHDPDGGKWQSSNDKVWEVLKPIVILASQFITSSKSLPWLDALLFGPRAPVNPNRYPPGSKILKEYHTFSPREGPWTIEREQQVEAERDRIFRGLMNEMDFMCSYFYSHQNVRDNDPPNNDPTYPVKKFGDALGVSTINTWEMLIKKKPGAKWRVQMFLNVESLEPIFFQYKDLSGSELAGIRYRCASTIAHEVMHAIGYYQSLHRLGVRVFTNNREGYFGTEQSAELGWSWQYAIFGGIDFKKPINWRSRRLLCQFAEAVYPSFRSKIHGSKSQPILIDPPIELHVDFHPISVQYLEDVHTQDFWDLMVRGFGGRILQYRAIKEGTRVFYLPQAGESGVPLVYTSRERLDPVVHDPYVNDNAILMQRILNIQSQIETTPMERQVLEFVARIAESAKTGKEFWENMESQVEAVGGLIEVLVENKNKSVGGGEGELGMMDTPVKNVVELLVVASTNHERTVGITLERERQSGGLEDILSKRALLVWNRGARGFNREVIDKIGKKSRTGELAMQLNHSYNRLEKCQALFFTPSKKGVASNYPIEQKEFDMLLEATEAVHNLRNYDKARQLCSQICSNKYIGSFAKSAASMMTANCEAEMVGGIEKLTIPIRHKCWRLLTQGLERLVWLEPEINQASEGWQELFRDYIDWGKILETKLRIEERDVLPPGIGDTGKSSQTAGSRSGGRPARATSQKRTRENIKDLVDEVMEDVVSPDPKEWKSLQRIRAFKKMKRATRDPGDTPPE</sequence>
<keyword evidence="3" id="KW-1185">Reference proteome</keyword>
<dbReference type="KEGG" id="bfu:BCIN_06g00560"/>
<protein>
    <submittedName>
        <fullName evidence="2">Uncharacterized protein</fullName>
    </submittedName>
</protein>
<reference evidence="2 3" key="3">
    <citation type="journal article" date="2017" name="Mol. Plant Pathol.">
        <title>A gapless genome sequence of the fungus Botrytis cinerea.</title>
        <authorList>
            <person name="Van Kan J.A."/>
            <person name="Stassen J.H."/>
            <person name="Mosbach A."/>
            <person name="Van Der Lee T.A."/>
            <person name="Faino L."/>
            <person name="Farmer A.D."/>
            <person name="Papasotiriou D.G."/>
            <person name="Zhou S."/>
            <person name="Seidl M.F."/>
            <person name="Cottam E."/>
            <person name="Edel D."/>
            <person name="Hahn M."/>
            <person name="Schwartz D.C."/>
            <person name="Dietrich R.A."/>
            <person name="Widdison S."/>
            <person name="Scalliet G."/>
        </authorList>
    </citation>
    <scope>NUCLEOTIDE SEQUENCE [LARGE SCALE GENOMIC DNA]</scope>
    <source>
        <strain evidence="2 3">B05.10</strain>
    </source>
</reference>
<feature type="region of interest" description="Disordered" evidence="1">
    <location>
        <begin position="791"/>
        <end position="827"/>
    </location>
</feature>
<dbReference type="GeneID" id="5440833"/>
<dbReference type="EMBL" id="CP009810">
    <property type="protein sequence ID" value="ATZ50559.1"/>
    <property type="molecule type" value="Genomic_DNA"/>
</dbReference>
<dbReference type="AlphaFoldDB" id="A0A384JIY8"/>
<evidence type="ECO:0000256" key="1">
    <source>
        <dbReference type="SAM" id="MobiDB-lite"/>
    </source>
</evidence>
<gene>
    <name evidence="2" type="ORF">BCIN_06g00560</name>
</gene>
<evidence type="ECO:0000313" key="3">
    <source>
        <dbReference type="Proteomes" id="UP000001798"/>
    </source>
</evidence>
<dbReference type="VEuPathDB" id="FungiDB:Bcin06g00560"/>